<dbReference type="HOGENOM" id="CLU_001570_14_0_1"/>
<feature type="transmembrane region" description="Helical" evidence="8">
    <location>
        <begin position="12"/>
        <end position="32"/>
    </location>
</feature>
<protein>
    <submittedName>
        <fullName evidence="9">Podospora anserina S mat+ genomic DNA chromosome 4, supercontig 1</fullName>
    </submittedName>
</protein>
<keyword evidence="8" id="KW-0812">Transmembrane</keyword>
<sequence>MSTIFTATAQLLGWSLCFVLTTIATLAFYRVYLHPLAGLPGPKFAAVSNVWLARWVVKGRVRELTKWLHQTYGPVVRVGPGEVWVCGVGGFKEIYGRYWVLICWGMVIGMLIWGVATALNKPASVNQWKLGLVWPDTLDLLSEFDGKRYRLQRRLIGPVYTASNVKRFEGAVDGVVAAAVARLKVIEGCGGGAGTVDLKEWMHIIAVECLGAVVLGWSPGYIKSGSDGGTSKQSYMGWKRKSLFGLFPAVTKVSLLDSGMGKRVGKWLGRFWADAWGVTFATPKGFKPFFTVSKRITAALAPSQSAKAKVKKNKSPEVKEDLLTDLIQLHLSRPDEFTDNYLRRMAVTNFGAGHETLCATLTSVLAMIGSHAEVEARCFAEISSCLQGGPHKRRYDLEDVTKLRYTQAAIKEAQRLWPVIGMSLSRTVPEDGCVIGGYAIPAGTTVGCSPLGLHAFNEDVFGVDGLEYRPERWLIEDLERLRAMERSNLIWGGGGRTCPGRYLAEMIVFKVVTALLAEFRVEVVEMPEEGNMECYFMAMMSGVVVRLRERSR</sequence>
<evidence type="ECO:0000256" key="7">
    <source>
        <dbReference type="RuleBase" id="RU000461"/>
    </source>
</evidence>
<evidence type="ECO:0000256" key="5">
    <source>
        <dbReference type="ARBA" id="ARBA00023004"/>
    </source>
</evidence>
<dbReference type="GeneID" id="6187822"/>
<dbReference type="PROSITE" id="PS00086">
    <property type="entry name" value="CYTOCHROME_P450"/>
    <property type="match status" value="1"/>
</dbReference>
<dbReference type="InterPro" id="IPR017972">
    <property type="entry name" value="Cyt_P450_CS"/>
</dbReference>
<keyword evidence="5 6" id="KW-0408">Iron</keyword>
<keyword evidence="7" id="KW-0503">Monooxygenase</keyword>
<evidence type="ECO:0000256" key="2">
    <source>
        <dbReference type="ARBA" id="ARBA00010617"/>
    </source>
</evidence>
<dbReference type="GO" id="GO:0004497">
    <property type="term" value="F:monooxygenase activity"/>
    <property type="evidence" value="ECO:0007669"/>
    <property type="project" value="UniProtKB-KW"/>
</dbReference>
<dbReference type="VEuPathDB" id="FungiDB:PODANS_4_470"/>
<dbReference type="Pfam" id="PF00067">
    <property type="entry name" value="p450"/>
    <property type="match status" value="1"/>
</dbReference>
<feature type="binding site" description="axial binding residue" evidence="6">
    <location>
        <position position="498"/>
    </location>
    <ligand>
        <name>heme</name>
        <dbReference type="ChEBI" id="CHEBI:30413"/>
    </ligand>
    <ligandPart>
        <name>Fe</name>
        <dbReference type="ChEBI" id="CHEBI:18248"/>
    </ligandPart>
</feature>
<comment type="similarity">
    <text evidence="2 7">Belongs to the cytochrome P450 family.</text>
</comment>
<proteinExistence type="inferred from homology"/>
<dbReference type="SUPFAM" id="SSF48264">
    <property type="entry name" value="Cytochrome P450"/>
    <property type="match status" value="1"/>
</dbReference>
<keyword evidence="3 6" id="KW-0349">Heme</keyword>
<keyword evidence="8" id="KW-1133">Transmembrane helix</keyword>
<dbReference type="Gene3D" id="1.10.630.10">
    <property type="entry name" value="Cytochrome P450"/>
    <property type="match status" value="1"/>
</dbReference>
<comment type="cofactor">
    <cofactor evidence="1 6">
        <name>heme</name>
        <dbReference type="ChEBI" id="CHEBI:30413"/>
    </cofactor>
</comment>
<dbReference type="PRINTS" id="PR00463">
    <property type="entry name" value="EP450I"/>
</dbReference>
<dbReference type="InterPro" id="IPR002401">
    <property type="entry name" value="Cyt_P450_E_grp-I"/>
</dbReference>
<dbReference type="GO" id="GO:0016705">
    <property type="term" value="F:oxidoreductase activity, acting on paired donors, with incorporation or reduction of molecular oxygen"/>
    <property type="evidence" value="ECO:0007669"/>
    <property type="project" value="InterPro"/>
</dbReference>
<keyword evidence="8" id="KW-0472">Membrane</keyword>
<dbReference type="InterPro" id="IPR001128">
    <property type="entry name" value="Cyt_P450"/>
</dbReference>
<dbReference type="RefSeq" id="XP_001903635.1">
    <property type="nucleotide sequence ID" value="XM_001903600.1"/>
</dbReference>
<reference evidence="9" key="2">
    <citation type="submission" date="2008-07" db="EMBL/GenBank/DDBJ databases">
        <authorList>
            <person name="Genoscope - CEA"/>
        </authorList>
    </citation>
    <scope>NUCLEOTIDE SEQUENCE</scope>
    <source>
        <strain evidence="9">S mat+</strain>
    </source>
</reference>
<organism evidence="9">
    <name type="scientific">Podospora anserina (strain S / ATCC MYA-4624 / DSM 980 / FGSC 10383)</name>
    <name type="common">Pleurage anserina</name>
    <dbReference type="NCBI Taxonomy" id="515849"/>
    <lineage>
        <taxon>Eukaryota</taxon>
        <taxon>Fungi</taxon>
        <taxon>Dikarya</taxon>
        <taxon>Ascomycota</taxon>
        <taxon>Pezizomycotina</taxon>
        <taxon>Sordariomycetes</taxon>
        <taxon>Sordariomycetidae</taxon>
        <taxon>Sordariales</taxon>
        <taxon>Podosporaceae</taxon>
        <taxon>Podospora</taxon>
        <taxon>Podospora anserina</taxon>
    </lineage>
</organism>
<reference evidence="9" key="1">
    <citation type="journal article" date="2008" name="Genome Biol.">
        <title>The genome sequence of the model ascomycete fungus Podospora anserina.</title>
        <authorList>
            <person name="Espagne E."/>
            <person name="Lespinet O."/>
            <person name="Malagnac F."/>
            <person name="Da Silva C."/>
            <person name="Jaillon O."/>
            <person name="Porcel B.M."/>
            <person name="Couloux A."/>
            <person name="Aury J.-M."/>
            <person name="Segurens B."/>
            <person name="Poulain J."/>
            <person name="Anthouard V."/>
            <person name="Grossetete S."/>
            <person name="Khalili H."/>
            <person name="Coppin E."/>
            <person name="Dequard-Chablat M."/>
            <person name="Picard M."/>
            <person name="Contamine V."/>
            <person name="Arnaise S."/>
            <person name="Bourdais A."/>
            <person name="Berteaux-Lecellier V."/>
            <person name="Gautheret D."/>
            <person name="de Vries R.P."/>
            <person name="Battaglia E."/>
            <person name="Coutinho P.M."/>
            <person name="Danchin E.G.J."/>
            <person name="Henrissat B."/>
            <person name="El Khoury R."/>
            <person name="Sainsard-Chanet A."/>
            <person name="Boivin A."/>
            <person name="Pinan-Lucarre B."/>
            <person name="Sellem C.H."/>
            <person name="Debuchy R."/>
            <person name="Wincker P."/>
            <person name="Weissenbach J."/>
            <person name="Silar P."/>
        </authorList>
    </citation>
    <scope>NUCLEOTIDE SEQUENCE [LARGE SCALE GENOMIC DNA]</scope>
    <source>
        <strain evidence="9">S mat+</strain>
    </source>
</reference>
<dbReference type="KEGG" id="pan:PODANSg650"/>
<dbReference type="OrthoDB" id="3934656at2759"/>
<dbReference type="PRINTS" id="PR00385">
    <property type="entry name" value="P450"/>
</dbReference>
<evidence type="ECO:0000256" key="3">
    <source>
        <dbReference type="ARBA" id="ARBA00022617"/>
    </source>
</evidence>
<dbReference type="PANTHER" id="PTHR24305">
    <property type="entry name" value="CYTOCHROME P450"/>
    <property type="match status" value="1"/>
</dbReference>
<accession>B2AD95</accession>
<keyword evidence="4 6" id="KW-0479">Metal-binding</keyword>
<dbReference type="AlphaFoldDB" id="B2AD95"/>
<dbReference type="InterPro" id="IPR050121">
    <property type="entry name" value="Cytochrome_P450_monoxygenase"/>
</dbReference>
<evidence type="ECO:0000256" key="1">
    <source>
        <dbReference type="ARBA" id="ARBA00001971"/>
    </source>
</evidence>
<dbReference type="GO" id="GO:0005506">
    <property type="term" value="F:iron ion binding"/>
    <property type="evidence" value="ECO:0007669"/>
    <property type="project" value="InterPro"/>
</dbReference>
<dbReference type="GO" id="GO:0020037">
    <property type="term" value="F:heme binding"/>
    <property type="evidence" value="ECO:0007669"/>
    <property type="project" value="InterPro"/>
</dbReference>
<feature type="transmembrane region" description="Helical" evidence="8">
    <location>
        <begin position="98"/>
        <end position="119"/>
    </location>
</feature>
<dbReference type="PANTHER" id="PTHR24305:SF232">
    <property type="entry name" value="P450, PUTATIVE (EUROFUNG)-RELATED"/>
    <property type="match status" value="1"/>
</dbReference>
<evidence type="ECO:0000256" key="6">
    <source>
        <dbReference type="PIRSR" id="PIRSR602401-1"/>
    </source>
</evidence>
<keyword evidence="7" id="KW-0560">Oxidoreductase</keyword>
<name>B2AD95_PODAN</name>
<evidence type="ECO:0000256" key="8">
    <source>
        <dbReference type="SAM" id="Phobius"/>
    </source>
</evidence>
<evidence type="ECO:0000256" key="4">
    <source>
        <dbReference type="ARBA" id="ARBA00022723"/>
    </source>
</evidence>
<dbReference type="InterPro" id="IPR036396">
    <property type="entry name" value="Cyt_P450_sf"/>
</dbReference>
<dbReference type="EMBL" id="CU633454">
    <property type="protein sequence ID" value="CAP61410.1"/>
    <property type="molecule type" value="Genomic_DNA"/>
</dbReference>
<evidence type="ECO:0000313" key="9">
    <source>
        <dbReference type="EMBL" id="CAP61410.1"/>
    </source>
</evidence>
<gene>
    <name evidence="9" type="ORF">PODANS_4_470</name>
</gene>